<reference evidence="2" key="2">
    <citation type="submission" date="2020-09" db="EMBL/GenBank/DDBJ databases">
        <authorList>
            <person name="Sun Q."/>
            <person name="Ohkuma M."/>
        </authorList>
    </citation>
    <scope>NUCLEOTIDE SEQUENCE</scope>
    <source>
        <strain evidence="2">JCM 4956</strain>
    </source>
</reference>
<keyword evidence="1" id="KW-0812">Transmembrane</keyword>
<comment type="caution">
    <text evidence="2">The sequence shown here is derived from an EMBL/GenBank/DDBJ whole genome shotgun (WGS) entry which is preliminary data.</text>
</comment>
<feature type="transmembrane region" description="Helical" evidence="1">
    <location>
        <begin position="15"/>
        <end position="35"/>
    </location>
</feature>
<dbReference type="AlphaFoldDB" id="A0A918U0V7"/>
<accession>A0A918U0V7</accession>
<organism evidence="2 3">
    <name type="scientific">Streptomyces fructofermentans</name>
    <dbReference type="NCBI Taxonomy" id="152141"/>
    <lineage>
        <taxon>Bacteria</taxon>
        <taxon>Bacillati</taxon>
        <taxon>Actinomycetota</taxon>
        <taxon>Actinomycetes</taxon>
        <taxon>Kitasatosporales</taxon>
        <taxon>Streptomycetaceae</taxon>
        <taxon>Streptomyces</taxon>
    </lineage>
</organism>
<evidence type="ECO:0000313" key="3">
    <source>
        <dbReference type="Proteomes" id="UP000645555"/>
    </source>
</evidence>
<evidence type="ECO:0000256" key="1">
    <source>
        <dbReference type="SAM" id="Phobius"/>
    </source>
</evidence>
<dbReference type="EMBL" id="BMWD01000022">
    <property type="protein sequence ID" value="GGX80068.1"/>
    <property type="molecule type" value="Genomic_DNA"/>
</dbReference>
<protein>
    <submittedName>
        <fullName evidence="2">Uncharacterized protein</fullName>
    </submittedName>
</protein>
<dbReference type="Pfam" id="PF15956">
    <property type="entry name" value="DUF4760"/>
    <property type="match status" value="1"/>
</dbReference>
<gene>
    <name evidence="2" type="ORF">GCM10010515_54660</name>
</gene>
<evidence type="ECO:0000313" key="2">
    <source>
        <dbReference type="EMBL" id="GGX80068.1"/>
    </source>
</evidence>
<keyword evidence="1" id="KW-1133">Transmembrane helix</keyword>
<dbReference type="Proteomes" id="UP000645555">
    <property type="component" value="Unassembled WGS sequence"/>
</dbReference>
<reference evidence="2" key="1">
    <citation type="journal article" date="2014" name="Int. J. Syst. Evol. Microbiol.">
        <title>Complete genome sequence of Corynebacterium casei LMG S-19264T (=DSM 44701T), isolated from a smear-ripened cheese.</title>
        <authorList>
            <consortium name="US DOE Joint Genome Institute (JGI-PGF)"/>
            <person name="Walter F."/>
            <person name="Albersmeier A."/>
            <person name="Kalinowski J."/>
            <person name="Ruckert C."/>
        </authorList>
    </citation>
    <scope>NUCLEOTIDE SEQUENCE</scope>
    <source>
        <strain evidence="2">JCM 4956</strain>
    </source>
</reference>
<keyword evidence="3" id="KW-1185">Reference proteome</keyword>
<proteinExistence type="predicted"/>
<name>A0A918U0V7_9ACTN</name>
<keyword evidence="1" id="KW-0472">Membrane</keyword>
<dbReference type="InterPro" id="IPR031876">
    <property type="entry name" value="DUF4760"/>
</dbReference>
<sequence length="191" mass="21346">MAGIPPYDRTVDPATWLNVLAVAISVTAVVASMWFGARQVRIAQHANHLPAFMELLAEFRDPRMHEQYAYVCSELGRRHSPDNGLRGLPPEARTAVYSIAYFFQTLAGMYAVGVIDETTAVIMVRGRAAKVWSAIEPYVERERQYPDVDPDLLSLLQAFARISATFHGPTAEQLLAARRRRAARGLPLHRT</sequence>